<evidence type="ECO:0000313" key="2">
    <source>
        <dbReference type="Proteomes" id="UP001168877"/>
    </source>
</evidence>
<dbReference type="AlphaFoldDB" id="A0AA39SZP5"/>
<organism evidence="1 2">
    <name type="scientific">Acer saccharum</name>
    <name type="common">Sugar maple</name>
    <dbReference type="NCBI Taxonomy" id="4024"/>
    <lineage>
        <taxon>Eukaryota</taxon>
        <taxon>Viridiplantae</taxon>
        <taxon>Streptophyta</taxon>
        <taxon>Embryophyta</taxon>
        <taxon>Tracheophyta</taxon>
        <taxon>Spermatophyta</taxon>
        <taxon>Magnoliopsida</taxon>
        <taxon>eudicotyledons</taxon>
        <taxon>Gunneridae</taxon>
        <taxon>Pentapetalae</taxon>
        <taxon>rosids</taxon>
        <taxon>malvids</taxon>
        <taxon>Sapindales</taxon>
        <taxon>Sapindaceae</taxon>
        <taxon>Hippocastanoideae</taxon>
        <taxon>Acereae</taxon>
        <taxon>Acer</taxon>
    </lineage>
</organism>
<comment type="caution">
    <text evidence="1">The sequence shown here is derived from an EMBL/GenBank/DDBJ whole genome shotgun (WGS) entry which is preliminary data.</text>
</comment>
<sequence>MSHSVFPSFAIFIAQQITSQLRRSWSVESRLFFVGVRRSSASLHSAVTILHSLQIAADPRSLTLLNVDFGYTGDRRSLLKKAWPRFILI</sequence>
<name>A0AA39SZP5_ACESA</name>
<accession>A0AA39SZP5</accession>
<reference evidence="1" key="1">
    <citation type="journal article" date="2022" name="Plant J.">
        <title>Strategies of tolerance reflected in two North American maple genomes.</title>
        <authorList>
            <person name="McEvoy S.L."/>
            <person name="Sezen U.U."/>
            <person name="Trouern-Trend A."/>
            <person name="McMahon S.M."/>
            <person name="Schaberg P.G."/>
            <person name="Yang J."/>
            <person name="Wegrzyn J.L."/>
            <person name="Swenson N.G."/>
        </authorList>
    </citation>
    <scope>NUCLEOTIDE SEQUENCE</scope>
    <source>
        <strain evidence="1">NS2018</strain>
    </source>
</reference>
<evidence type="ECO:0000313" key="1">
    <source>
        <dbReference type="EMBL" id="KAK0601926.1"/>
    </source>
</evidence>
<protein>
    <submittedName>
        <fullName evidence="1">Uncharacterized protein</fullName>
    </submittedName>
</protein>
<proteinExistence type="predicted"/>
<keyword evidence="2" id="KW-1185">Reference proteome</keyword>
<dbReference type="EMBL" id="JAUESC010000003">
    <property type="protein sequence ID" value="KAK0601926.1"/>
    <property type="molecule type" value="Genomic_DNA"/>
</dbReference>
<gene>
    <name evidence="1" type="ORF">LWI29_028850</name>
</gene>
<dbReference type="Proteomes" id="UP001168877">
    <property type="component" value="Unassembled WGS sequence"/>
</dbReference>
<reference evidence="1" key="2">
    <citation type="submission" date="2023-06" db="EMBL/GenBank/DDBJ databases">
        <authorList>
            <person name="Swenson N.G."/>
            <person name="Wegrzyn J.L."/>
            <person name="Mcevoy S.L."/>
        </authorList>
    </citation>
    <scope>NUCLEOTIDE SEQUENCE</scope>
    <source>
        <strain evidence="1">NS2018</strain>
        <tissue evidence="1">Leaf</tissue>
    </source>
</reference>